<comment type="subcellular location">
    <subcellularLocation>
        <location evidence="10">Cytoplasm</location>
    </subcellularLocation>
</comment>
<feature type="binding site" evidence="10">
    <location>
        <begin position="277"/>
        <end position="278"/>
    </location>
    <ligand>
        <name>succinyl-CoA</name>
        <dbReference type="ChEBI" id="CHEBI:57292"/>
    </ligand>
</feature>
<dbReference type="CDD" id="cd04649">
    <property type="entry name" value="LbH_THP_succinylT_putative"/>
    <property type="match status" value="1"/>
</dbReference>
<evidence type="ECO:0000313" key="12">
    <source>
        <dbReference type="EMBL" id="RZO04859.1"/>
    </source>
</evidence>
<accession>A0A520LJX7</accession>
<proteinExistence type="inferred from homology"/>
<keyword evidence="8 10" id="KW-0457">Lysine biosynthesis</keyword>
<evidence type="ECO:0000259" key="11">
    <source>
        <dbReference type="Pfam" id="PF14789"/>
    </source>
</evidence>
<keyword evidence="7 10" id="KW-0220">Diaminopimelate biosynthesis</keyword>
<comment type="function">
    <text evidence="10">Catalyzes the conversion of the cyclic tetrahydrodipicolinate (THDP) into the acyclic N-succinyl-L-2-amino-6-oxopimelate using succinyl-CoA.</text>
</comment>
<dbReference type="GO" id="GO:0019877">
    <property type="term" value="P:diaminopimelate biosynthetic process"/>
    <property type="evidence" value="ECO:0007669"/>
    <property type="project" value="UniProtKB-UniRule"/>
</dbReference>
<dbReference type="Gene3D" id="3.30.60.70">
    <property type="entry name" value="Trimeric LpxA-like enzymes"/>
    <property type="match status" value="1"/>
</dbReference>
<comment type="subunit">
    <text evidence="1 10">Homotrimer.</text>
</comment>
<feature type="binding site" evidence="10">
    <location>
        <position position="262"/>
    </location>
    <ligand>
        <name>succinyl-CoA</name>
        <dbReference type="ChEBI" id="CHEBI:57292"/>
    </ligand>
</feature>
<dbReference type="Pfam" id="PF14790">
    <property type="entry name" value="THDPS_N"/>
    <property type="match status" value="1"/>
</dbReference>
<gene>
    <name evidence="10" type="primary">dapD</name>
    <name evidence="12" type="ORF">EVB02_03815</name>
</gene>
<evidence type="ECO:0000256" key="1">
    <source>
        <dbReference type="ARBA" id="ARBA00011233"/>
    </source>
</evidence>
<evidence type="ECO:0000313" key="13">
    <source>
        <dbReference type="Proteomes" id="UP000318148"/>
    </source>
</evidence>
<comment type="pathway">
    <text evidence="10">Amino-acid biosynthesis; L-lysine biosynthesis via DAP pathway; LL-2,6-diaminopimelate from (S)-tetrahydrodipicolinate (succinylase route): step 1/3.</text>
</comment>
<name>A0A520LJX7_9GAMM</name>
<dbReference type="Pfam" id="PF14789">
    <property type="entry name" value="THDPS_M"/>
    <property type="match status" value="1"/>
</dbReference>
<keyword evidence="5 10" id="KW-0479">Metal-binding</keyword>
<dbReference type="InterPro" id="IPR032784">
    <property type="entry name" value="THDPS_M"/>
</dbReference>
<keyword evidence="9 10" id="KW-0012">Acyltransferase</keyword>
<keyword evidence="4 10" id="KW-0808">Transferase</keyword>
<evidence type="ECO:0000256" key="8">
    <source>
        <dbReference type="ARBA" id="ARBA00023154"/>
    </source>
</evidence>
<dbReference type="UniPathway" id="UPA00034">
    <property type="reaction ID" value="UER00019"/>
</dbReference>
<reference evidence="12 13" key="1">
    <citation type="submission" date="2019-02" db="EMBL/GenBank/DDBJ databases">
        <title>Prokaryotic population dynamics and viral predation in marine succession experiment using metagenomics: the confinement effect.</title>
        <authorList>
            <person name="Haro-Moreno J.M."/>
            <person name="Rodriguez-Valera F."/>
            <person name="Lopez-Perez M."/>
        </authorList>
    </citation>
    <scope>NUCLEOTIDE SEQUENCE [LARGE SCALE GENOMIC DNA]</scope>
    <source>
        <strain evidence="12">MED-G169</strain>
    </source>
</reference>
<evidence type="ECO:0000256" key="4">
    <source>
        <dbReference type="ARBA" id="ARBA00022679"/>
    </source>
</evidence>
<feature type="binding site" evidence="10">
    <location>
        <position position="221"/>
    </location>
    <ligand>
        <name>succinyl-CoA</name>
        <dbReference type="ChEBI" id="CHEBI:57292"/>
    </ligand>
</feature>
<comment type="similarity">
    <text evidence="10">Belongs to the type 2 tetrahydrodipicolinate N-succinyltransferase family.</text>
</comment>
<comment type="catalytic activity">
    <reaction evidence="10">
        <text>(S)-2,3,4,5-tetrahydrodipicolinate + succinyl-CoA + H2O = (S)-2-succinylamino-6-oxoheptanedioate + CoA</text>
        <dbReference type="Rhea" id="RHEA:17325"/>
        <dbReference type="ChEBI" id="CHEBI:15377"/>
        <dbReference type="ChEBI" id="CHEBI:15685"/>
        <dbReference type="ChEBI" id="CHEBI:16845"/>
        <dbReference type="ChEBI" id="CHEBI:57287"/>
        <dbReference type="ChEBI" id="CHEBI:57292"/>
        <dbReference type="EC" id="2.3.1.117"/>
    </reaction>
</comment>
<dbReference type="Pfam" id="PF14602">
    <property type="entry name" value="Hexapep_2"/>
    <property type="match status" value="1"/>
</dbReference>
<dbReference type="HAMAP" id="MF_02122">
    <property type="entry name" value="DapD_type2"/>
    <property type="match status" value="1"/>
</dbReference>
<feature type="binding site" evidence="10">
    <location>
        <position position="203"/>
    </location>
    <ligand>
        <name>Mg(2+)</name>
        <dbReference type="ChEBI" id="CHEBI:18420"/>
        <label>2</label>
        <note>ligand shared between trimeric partners</note>
    </ligand>
</feature>
<dbReference type="InterPro" id="IPR026586">
    <property type="entry name" value="Type2_DapD"/>
</dbReference>
<organism evidence="12 13">
    <name type="scientific">SAR92 clade bacterium</name>
    <dbReference type="NCBI Taxonomy" id="2315479"/>
    <lineage>
        <taxon>Bacteria</taxon>
        <taxon>Pseudomonadati</taxon>
        <taxon>Pseudomonadota</taxon>
        <taxon>Gammaproteobacteria</taxon>
        <taxon>Cellvibrionales</taxon>
        <taxon>Porticoccaceae</taxon>
        <taxon>SAR92 clade</taxon>
    </lineage>
</organism>
<feature type="binding site" evidence="10">
    <location>
        <position position="285"/>
    </location>
    <ligand>
        <name>succinyl-CoA</name>
        <dbReference type="ChEBI" id="CHEBI:57292"/>
    </ligand>
</feature>
<dbReference type="InterPro" id="IPR038361">
    <property type="entry name" value="THDPS_M_sf"/>
</dbReference>
<evidence type="ECO:0000256" key="3">
    <source>
        <dbReference type="ARBA" id="ARBA00022605"/>
    </source>
</evidence>
<dbReference type="GO" id="GO:0008666">
    <property type="term" value="F:2,3,4,5-tetrahydropyridine-2,6-dicarboxylate N-succinyltransferase activity"/>
    <property type="evidence" value="ECO:0007669"/>
    <property type="project" value="UniProtKB-UniRule"/>
</dbReference>
<evidence type="ECO:0000256" key="7">
    <source>
        <dbReference type="ARBA" id="ARBA00022915"/>
    </source>
</evidence>
<keyword evidence="6 10" id="KW-0460">Magnesium</keyword>
<dbReference type="InterPro" id="IPR001451">
    <property type="entry name" value="Hexapep"/>
</dbReference>
<feature type="binding site" evidence="10">
    <location>
        <begin position="315"/>
        <end position="318"/>
    </location>
    <ligand>
        <name>succinyl-CoA</name>
        <dbReference type="ChEBI" id="CHEBI:57292"/>
    </ligand>
</feature>
<dbReference type="Proteomes" id="UP000318148">
    <property type="component" value="Unassembled WGS sequence"/>
</dbReference>
<feature type="binding site" evidence="10">
    <location>
        <position position="239"/>
    </location>
    <ligand>
        <name>succinyl-CoA</name>
        <dbReference type="ChEBI" id="CHEBI:57292"/>
    </ligand>
</feature>
<feature type="active site" description="Acyl-anhydride intermediate" evidence="10">
    <location>
        <position position="219"/>
    </location>
</feature>
<keyword evidence="3 10" id="KW-0028">Amino-acid biosynthesis</keyword>
<evidence type="ECO:0000256" key="5">
    <source>
        <dbReference type="ARBA" id="ARBA00022723"/>
    </source>
</evidence>
<comment type="caution">
    <text evidence="12">The sequence shown here is derived from an EMBL/GenBank/DDBJ whole genome shotgun (WGS) entry which is preliminary data.</text>
</comment>
<dbReference type="SUPFAM" id="SSF51161">
    <property type="entry name" value="Trimeric LpxA-like enzymes"/>
    <property type="match status" value="1"/>
</dbReference>
<feature type="domain" description="2,3,4,5-tetrahydropyridine-2,6-dicarboxylate N-succinyltransferase middle" evidence="11">
    <location>
        <begin position="130"/>
        <end position="170"/>
    </location>
</feature>
<keyword evidence="2 10" id="KW-0963">Cytoplasm</keyword>
<dbReference type="InterPro" id="IPR011004">
    <property type="entry name" value="Trimer_LpxA-like_sf"/>
</dbReference>
<evidence type="ECO:0000256" key="6">
    <source>
        <dbReference type="ARBA" id="ARBA00022842"/>
    </source>
</evidence>
<feature type="binding site" evidence="10">
    <location>
        <position position="236"/>
    </location>
    <ligand>
        <name>succinyl-CoA</name>
        <dbReference type="ChEBI" id="CHEBI:57292"/>
    </ligand>
</feature>
<dbReference type="Gene3D" id="3.30.70.2010">
    <property type="match status" value="1"/>
</dbReference>
<dbReference type="GO" id="GO:0000287">
    <property type="term" value="F:magnesium ion binding"/>
    <property type="evidence" value="ECO:0007669"/>
    <property type="project" value="UniProtKB-UniRule"/>
</dbReference>
<dbReference type="AlphaFoldDB" id="A0A520LJX7"/>
<dbReference type="EC" id="2.3.1.117" evidence="10"/>
<feature type="binding site" evidence="10">
    <location>
        <position position="302"/>
    </location>
    <ligand>
        <name>succinyl-CoA</name>
        <dbReference type="ChEBI" id="CHEBI:57292"/>
    </ligand>
</feature>
<dbReference type="FunFam" id="2.160.10.10:FF:000009">
    <property type="entry name" value="2,3,4,5-tetrahydropyridine-2,6-dicarboxylate N-succinyltransferase"/>
    <property type="match status" value="1"/>
</dbReference>
<protein>
    <recommendedName>
        <fullName evidence="10">2,3,4,5-tetrahydropyridine-2,6-dicarboxylate N-succinyltransferase</fullName>
        <ecNumber evidence="10">2.3.1.117</ecNumber>
    </recommendedName>
    <alternativeName>
        <fullName evidence="10">Tetrahydrodipicolinate N-succinyltransferase</fullName>
        <shortName evidence="10">THDP succinyltransferase</shortName>
        <shortName evidence="10">THP succinyltransferase</shortName>
    </alternativeName>
    <alternativeName>
        <fullName evidence="10">Tetrahydropicolinate succinylase</fullName>
    </alternativeName>
</protein>
<evidence type="ECO:0000256" key="2">
    <source>
        <dbReference type="ARBA" id="ARBA00022490"/>
    </source>
</evidence>
<dbReference type="GO" id="GO:0005737">
    <property type="term" value="C:cytoplasm"/>
    <property type="evidence" value="ECO:0007669"/>
    <property type="project" value="UniProtKB-SubCell"/>
</dbReference>
<evidence type="ECO:0000256" key="9">
    <source>
        <dbReference type="ARBA" id="ARBA00023315"/>
    </source>
</evidence>
<dbReference type="EMBL" id="SHBO01000053">
    <property type="protein sequence ID" value="RZO04859.1"/>
    <property type="molecule type" value="Genomic_DNA"/>
</dbReference>
<evidence type="ECO:0000256" key="10">
    <source>
        <dbReference type="HAMAP-Rule" id="MF_02122"/>
    </source>
</evidence>
<comment type="caution">
    <text evidence="10">Lacks conserved residue(s) required for the propagation of feature annotation.</text>
</comment>
<dbReference type="Gene3D" id="2.160.10.10">
    <property type="entry name" value="Hexapeptide repeat proteins"/>
    <property type="match status" value="1"/>
</dbReference>
<dbReference type="GO" id="GO:0009089">
    <property type="term" value="P:lysine biosynthetic process via diaminopimelate"/>
    <property type="evidence" value="ECO:0007669"/>
    <property type="project" value="UniProtKB-UniRule"/>
</dbReference>
<sequence length="342" mass="36788">MSDFYSFGVGAGTKNARGEWLEVYFPLPLINLDKKLSETITKILKPKDEDIEPSAKQLAMLATEIDSTNYPSFNRILRSLQESQQDIIAVLLKNDVAPKSVPQAYLKLHLLSHRLVRPHQTNLNGIFGVLKNIAWTNKGAIDNEELSDHILNSKCSNSPIIIHSIDKFPKMVDYVVPAGVRIADTSRVRLGAYVGEGTTVMHEGFINFNAGTEGPNMIEGRISAGVFCGSGTDIGGGASIMGTLSGGGEQVISIGKNCLLGANSGTGISLGNNCIIEAGLYLTAGTIVSVSDSKNGKQKTMKAKELNGSNDLLFRRNSVSGNVECLPNTNKVELNEILHNTN</sequence>